<reference evidence="1" key="2">
    <citation type="submission" date="2020-05" db="UniProtKB">
        <authorList>
            <consortium name="EnsemblMetazoa"/>
        </authorList>
    </citation>
    <scope>IDENTIFICATION</scope>
    <source>
        <strain evidence="1">IAEA</strain>
    </source>
</reference>
<evidence type="ECO:0000313" key="1">
    <source>
        <dbReference type="EnsemblMetazoa" id="GPPI014652-PA"/>
    </source>
</evidence>
<organism evidence="1 2">
    <name type="scientific">Glossina palpalis gambiensis</name>
    <dbReference type="NCBI Taxonomy" id="67801"/>
    <lineage>
        <taxon>Eukaryota</taxon>
        <taxon>Metazoa</taxon>
        <taxon>Ecdysozoa</taxon>
        <taxon>Arthropoda</taxon>
        <taxon>Hexapoda</taxon>
        <taxon>Insecta</taxon>
        <taxon>Pterygota</taxon>
        <taxon>Neoptera</taxon>
        <taxon>Endopterygota</taxon>
        <taxon>Diptera</taxon>
        <taxon>Brachycera</taxon>
        <taxon>Muscomorpha</taxon>
        <taxon>Hippoboscoidea</taxon>
        <taxon>Glossinidae</taxon>
        <taxon>Glossina</taxon>
    </lineage>
</organism>
<accession>A0A1B0B0B9</accession>
<name>A0A1B0B0B9_9MUSC</name>
<dbReference type="Proteomes" id="UP000092460">
    <property type="component" value="Unassembled WGS sequence"/>
</dbReference>
<dbReference type="EnsemblMetazoa" id="GPPI014652-RA">
    <property type="protein sequence ID" value="GPPI014652-PA"/>
    <property type="gene ID" value="GPPI014652"/>
</dbReference>
<dbReference type="EMBL" id="JXJN01006698">
    <property type="status" value="NOT_ANNOTATED_CDS"/>
    <property type="molecule type" value="Genomic_DNA"/>
</dbReference>
<dbReference type="AlphaFoldDB" id="A0A1B0B0B9"/>
<protein>
    <submittedName>
        <fullName evidence="1">Uncharacterized protein</fullName>
    </submittedName>
</protein>
<dbReference type="VEuPathDB" id="VectorBase:GPPI014652"/>
<reference evidence="2" key="1">
    <citation type="submission" date="2015-01" db="EMBL/GenBank/DDBJ databases">
        <authorList>
            <person name="Aksoy S."/>
            <person name="Warren W."/>
            <person name="Wilson R.K."/>
        </authorList>
    </citation>
    <scope>NUCLEOTIDE SEQUENCE [LARGE SCALE GENOMIC DNA]</scope>
    <source>
        <strain evidence="2">IAEA</strain>
    </source>
</reference>
<sequence length="86" mass="9815">MFETICKWQTSYSFGCIKLKSVCQCRTHRKGFLITSTPPINYITVAAVVLKPHVNSTHLFHSVLRGNTNANTFQRDVKAQSTKHNY</sequence>
<proteinExistence type="predicted"/>
<keyword evidence="2" id="KW-1185">Reference proteome</keyword>
<evidence type="ECO:0000313" key="2">
    <source>
        <dbReference type="Proteomes" id="UP000092460"/>
    </source>
</evidence>